<dbReference type="Pfam" id="PF08439">
    <property type="entry name" value="Peptidase_M3_N"/>
    <property type="match status" value="1"/>
</dbReference>
<evidence type="ECO:0000256" key="1">
    <source>
        <dbReference type="ARBA" id="ARBA00022670"/>
    </source>
</evidence>
<protein>
    <recommendedName>
        <fullName evidence="6">Oligopeptidase F</fullName>
        <ecNumber evidence="6">3.4.24.-</ecNumber>
    </recommendedName>
</protein>
<keyword evidence="10" id="KW-1185">Reference proteome</keyword>
<dbReference type="InterPro" id="IPR045090">
    <property type="entry name" value="Pept_M3A_M3B"/>
</dbReference>
<accession>A0A810PXY8</accession>
<dbReference type="RefSeq" id="WP_213541813.1">
    <property type="nucleotide sequence ID" value="NZ_AP023418.1"/>
</dbReference>
<comment type="cofactor">
    <cofactor evidence="6">
        <name>Zn(2+)</name>
        <dbReference type="ChEBI" id="CHEBI:29105"/>
    </cofactor>
    <text evidence="6">Binds 1 zinc ion.</text>
</comment>
<organism evidence="9 10">
    <name type="scientific">Vescimonas coprocola</name>
    <dbReference type="NCBI Taxonomy" id="2714355"/>
    <lineage>
        <taxon>Bacteria</taxon>
        <taxon>Bacillati</taxon>
        <taxon>Bacillota</taxon>
        <taxon>Clostridia</taxon>
        <taxon>Eubacteriales</taxon>
        <taxon>Oscillospiraceae</taxon>
        <taxon>Vescimonas</taxon>
    </lineage>
</organism>
<dbReference type="NCBIfam" id="TIGR00181">
    <property type="entry name" value="pepF"/>
    <property type="match status" value="1"/>
</dbReference>
<evidence type="ECO:0000256" key="5">
    <source>
        <dbReference type="ARBA" id="ARBA00023049"/>
    </source>
</evidence>
<keyword evidence="2 6" id="KW-0479">Metal-binding</keyword>
<keyword evidence="5 6" id="KW-0482">Metalloprotease</keyword>
<name>A0A810PXY8_9FIRM</name>
<evidence type="ECO:0000256" key="4">
    <source>
        <dbReference type="ARBA" id="ARBA00022833"/>
    </source>
</evidence>
<reference evidence="9" key="1">
    <citation type="submission" date="2020-09" db="EMBL/GenBank/DDBJ databases">
        <title>New species isolated from human feces.</title>
        <authorList>
            <person name="Kitahara M."/>
            <person name="Shigeno Y."/>
            <person name="Shime M."/>
            <person name="Matsumoto Y."/>
            <person name="Nakamura S."/>
            <person name="Motooka D."/>
            <person name="Fukuoka S."/>
            <person name="Nishikawa H."/>
            <person name="Benno Y."/>
        </authorList>
    </citation>
    <scope>NUCLEOTIDE SEQUENCE</scope>
    <source>
        <strain evidence="9">MM50</strain>
    </source>
</reference>
<dbReference type="GO" id="GO:0006508">
    <property type="term" value="P:proteolysis"/>
    <property type="evidence" value="ECO:0007669"/>
    <property type="project" value="UniProtKB-KW"/>
</dbReference>
<dbReference type="Proteomes" id="UP000681035">
    <property type="component" value="Chromosome"/>
</dbReference>
<dbReference type="Gene3D" id="1.20.140.70">
    <property type="entry name" value="Oligopeptidase f, N-terminal domain"/>
    <property type="match status" value="1"/>
</dbReference>
<dbReference type="SUPFAM" id="SSF55486">
    <property type="entry name" value="Metalloproteases ('zincins'), catalytic domain"/>
    <property type="match status" value="1"/>
</dbReference>
<comment type="similarity">
    <text evidence="6">Belongs to the peptidase M3B family.</text>
</comment>
<feature type="domain" description="Oligopeptidase F N-terminal" evidence="8">
    <location>
        <begin position="116"/>
        <end position="184"/>
    </location>
</feature>
<dbReference type="EC" id="3.4.24.-" evidence="6"/>
<dbReference type="GO" id="GO:0046872">
    <property type="term" value="F:metal ion binding"/>
    <property type="evidence" value="ECO:0007669"/>
    <property type="project" value="UniProtKB-UniRule"/>
</dbReference>
<dbReference type="GO" id="GO:0004222">
    <property type="term" value="F:metalloendopeptidase activity"/>
    <property type="evidence" value="ECO:0007669"/>
    <property type="project" value="UniProtKB-UniRule"/>
</dbReference>
<dbReference type="GO" id="GO:0006518">
    <property type="term" value="P:peptide metabolic process"/>
    <property type="evidence" value="ECO:0007669"/>
    <property type="project" value="TreeGrafter"/>
</dbReference>
<evidence type="ECO:0000313" key="10">
    <source>
        <dbReference type="Proteomes" id="UP000681035"/>
    </source>
</evidence>
<dbReference type="KEGG" id="vcop:MM50RIKEN_07620"/>
<evidence type="ECO:0000259" key="7">
    <source>
        <dbReference type="Pfam" id="PF01432"/>
    </source>
</evidence>
<dbReference type="InterPro" id="IPR042088">
    <property type="entry name" value="OligoPept_F_C"/>
</dbReference>
<keyword evidence="1 6" id="KW-0645">Protease</keyword>
<proteinExistence type="inferred from homology"/>
<comment type="function">
    <text evidence="6">Has oligopeptidase activity and degrades a variety of small bioactive peptides.</text>
</comment>
<dbReference type="Gene3D" id="1.10.1370.20">
    <property type="entry name" value="Oligoendopeptidase f, C-terminal domain"/>
    <property type="match status" value="1"/>
</dbReference>
<evidence type="ECO:0000313" key="9">
    <source>
        <dbReference type="EMBL" id="BCK80999.1"/>
    </source>
</evidence>
<dbReference type="InterPro" id="IPR001567">
    <property type="entry name" value="Pept_M3A_M3B_dom"/>
</dbReference>
<dbReference type="InterPro" id="IPR013647">
    <property type="entry name" value="OligopepF_N_dom"/>
</dbReference>
<dbReference type="CDD" id="cd09608">
    <property type="entry name" value="M3B_PepF"/>
    <property type="match status" value="1"/>
</dbReference>
<dbReference type="EMBL" id="AP023418">
    <property type="protein sequence ID" value="BCK80999.1"/>
    <property type="molecule type" value="Genomic_DNA"/>
</dbReference>
<gene>
    <name evidence="9" type="primary">yjbG</name>
    <name evidence="9" type="ORF">MM50RIKEN_07620</name>
</gene>
<evidence type="ECO:0000256" key="6">
    <source>
        <dbReference type="RuleBase" id="RU368091"/>
    </source>
</evidence>
<sequence>MANQIIPQRSEVPEEYTWNLKDLYESDQAWNEEYEALKALPKQIAAFRGTLGRSAEDLLAWFRLQDQVEERLSRLYGYASCKGDEDTGNSFYQDMRGKAMSTLVTISSAAAFATPEIMEIPEDTLNLFYTAQPELETYRRSLYQIRRRKAHILSPAEEKLLASAGEMANASENVASVFRNADMVYPDVVDEAGNAHQLTDATFVPMLMSPDRELRRRAFETYYKALGQYKNTVAATLDGQFKQLCFFANARHYDSTLQASLDATEVPVPVYLNLIEAVHGNLDKMYRYVALRKKVMGVDELHMYDVYTPIVADADKEITYEQAKETVLEALHVLGDDYVALLKEGFNNRWIDVYENVGKRGGAYSSGISRPHPYVLLNHKNNLDCQFTLAHEMGHALHSYHSCKYQPISTSDYVIFVAEVASTCNEVLLMRHLLSKTTDKKQRAYLINHFLDQFKGTVYRQTMFAEFELAMGKMAENGEALTADALCRKYHELNKLYFGPDMISDDQIALEWARIPHFFYNYYVFQYATGFSAAVAIANRILKEGAPAVADYKKFLSGGCSTDPISLLKIAGVDMSSPEPVNSALALFGELVDELAELL</sequence>
<dbReference type="InterPro" id="IPR004438">
    <property type="entry name" value="Peptidase_M3B"/>
</dbReference>
<keyword evidence="3 6" id="KW-0378">Hydrolase</keyword>
<keyword evidence="4 6" id="KW-0862">Zinc</keyword>
<dbReference type="AlphaFoldDB" id="A0A810PXY8"/>
<dbReference type="Gene3D" id="1.10.287.830">
    <property type="entry name" value="putative peptidase helix hairpin domain like"/>
    <property type="match status" value="1"/>
</dbReference>
<evidence type="ECO:0000259" key="8">
    <source>
        <dbReference type="Pfam" id="PF08439"/>
    </source>
</evidence>
<dbReference type="PANTHER" id="PTHR11804">
    <property type="entry name" value="PROTEASE M3 THIMET OLIGOPEPTIDASE-RELATED"/>
    <property type="match status" value="1"/>
</dbReference>
<feature type="domain" description="Peptidase M3A/M3B catalytic" evidence="7">
    <location>
        <begin position="206"/>
        <end position="586"/>
    </location>
</feature>
<dbReference type="Pfam" id="PF01432">
    <property type="entry name" value="Peptidase_M3"/>
    <property type="match status" value="1"/>
</dbReference>
<dbReference type="PANTHER" id="PTHR11804:SF84">
    <property type="entry name" value="SACCHAROLYSIN"/>
    <property type="match status" value="1"/>
</dbReference>
<evidence type="ECO:0000256" key="3">
    <source>
        <dbReference type="ARBA" id="ARBA00022801"/>
    </source>
</evidence>
<evidence type="ECO:0000256" key="2">
    <source>
        <dbReference type="ARBA" id="ARBA00022723"/>
    </source>
</evidence>